<proteinExistence type="predicted"/>
<protein>
    <recommendedName>
        <fullName evidence="3">CDP-Glycerol:Poly(Glycerophosphate) glycerophosphotransferase</fullName>
    </recommendedName>
</protein>
<dbReference type="Pfam" id="PF04464">
    <property type="entry name" value="Glyphos_transf"/>
    <property type="match status" value="1"/>
</dbReference>
<evidence type="ECO:0000313" key="2">
    <source>
        <dbReference type="Proteomes" id="UP000436801"/>
    </source>
</evidence>
<sequence>MNIAFLFIAEAYQAYHGAAVAFELLQRPEVSVTFYYNDPEVPHHLERIRRAYGVPPVAYVRLARSIKTKAVQAMRVFGLDKEAVLRSNEAQLALHDAVVSLEDTAEILFGDKPAPKRPARILIVHGAGDRYVPSMPRRARFDLIIVQGEKMKQRFLDMGIARVGRITAPGYPKLDTSRRLVAAAQPLFANDRPIVLYNPHKVRGLQSWSSFIKPMLRDFAAQQDYNLIVAPHVKMFRRRSECARNRWRSRSTATILIDPESDRSVDNSYTTAADIYVGDVSSQVYEFLAQPRPCVFLNPHKVDWGNDPHFKFWHLGEVIERPDELMAAINRAAGRHPAYLRRQRELAKSSLGDTSAGAASRAASDILAFLDKGAAVGAAGRSWPASPY</sequence>
<evidence type="ECO:0008006" key="3">
    <source>
        <dbReference type="Google" id="ProtNLM"/>
    </source>
</evidence>
<dbReference type="OrthoDB" id="8437129at2"/>
<dbReference type="SUPFAM" id="SSF53756">
    <property type="entry name" value="UDP-Glycosyltransferase/glycogen phosphorylase"/>
    <property type="match status" value="1"/>
</dbReference>
<dbReference type="GO" id="GO:0047355">
    <property type="term" value="F:CDP-glycerol glycerophosphotransferase activity"/>
    <property type="evidence" value="ECO:0007669"/>
    <property type="project" value="InterPro"/>
</dbReference>
<dbReference type="AlphaFoldDB" id="A0A6N8LZ63"/>
<organism evidence="1 2">
    <name type="scientific">Sphingomonas carotinifaciens</name>
    <dbReference type="NCBI Taxonomy" id="1166323"/>
    <lineage>
        <taxon>Bacteria</taxon>
        <taxon>Pseudomonadati</taxon>
        <taxon>Pseudomonadota</taxon>
        <taxon>Alphaproteobacteria</taxon>
        <taxon>Sphingomonadales</taxon>
        <taxon>Sphingomonadaceae</taxon>
        <taxon>Sphingomonas</taxon>
    </lineage>
</organism>
<gene>
    <name evidence="1" type="ORF">GQR91_15570</name>
</gene>
<dbReference type="InterPro" id="IPR007554">
    <property type="entry name" value="Glycerophosphate_synth"/>
</dbReference>
<evidence type="ECO:0000313" key="1">
    <source>
        <dbReference type="EMBL" id="MWC45041.1"/>
    </source>
</evidence>
<dbReference type="Gene3D" id="3.40.50.12580">
    <property type="match status" value="1"/>
</dbReference>
<dbReference type="EMBL" id="WSUT01000005">
    <property type="protein sequence ID" value="MWC45041.1"/>
    <property type="molecule type" value="Genomic_DNA"/>
</dbReference>
<dbReference type="GO" id="GO:0016020">
    <property type="term" value="C:membrane"/>
    <property type="evidence" value="ECO:0007669"/>
    <property type="project" value="InterPro"/>
</dbReference>
<comment type="caution">
    <text evidence="1">The sequence shown here is derived from an EMBL/GenBank/DDBJ whole genome shotgun (WGS) entry which is preliminary data.</text>
</comment>
<reference evidence="1 2" key="1">
    <citation type="submission" date="2019-12" db="EMBL/GenBank/DDBJ databases">
        <authorList>
            <person name="Zheng J."/>
        </authorList>
    </citation>
    <scope>NUCLEOTIDE SEQUENCE [LARGE SCALE GENOMIC DNA]</scope>
    <source>
        <strain evidence="1 2">DSM 27347</strain>
    </source>
</reference>
<dbReference type="Proteomes" id="UP000436801">
    <property type="component" value="Unassembled WGS sequence"/>
</dbReference>
<name>A0A6N8LZ63_9SPHN</name>
<accession>A0A6N8LZ63</accession>
<dbReference type="InterPro" id="IPR043148">
    <property type="entry name" value="TagF_C"/>
</dbReference>